<name>I5B5P8_9BACT</name>
<feature type="coiled-coil region" evidence="1">
    <location>
        <begin position="74"/>
        <end position="101"/>
    </location>
</feature>
<evidence type="ECO:0000313" key="2">
    <source>
        <dbReference type="EMBL" id="EIM64811.1"/>
    </source>
</evidence>
<protein>
    <recommendedName>
        <fullName evidence="4">Cytoplasmic protein</fullName>
    </recommendedName>
</protein>
<dbReference type="Proteomes" id="UP000005778">
    <property type="component" value="Chromosome"/>
</dbReference>
<organism evidence="2 3">
    <name type="scientific">Desulfobacter postgatei 2ac9</name>
    <dbReference type="NCBI Taxonomy" id="879212"/>
    <lineage>
        <taxon>Bacteria</taxon>
        <taxon>Pseudomonadati</taxon>
        <taxon>Thermodesulfobacteriota</taxon>
        <taxon>Desulfobacteria</taxon>
        <taxon>Desulfobacterales</taxon>
        <taxon>Desulfobacteraceae</taxon>
        <taxon>Desulfobacter</taxon>
    </lineage>
</organism>
<dbReference type="HOGENOM" id="CLU_136587_0_0_7"/>
<gene>
    <name evidence="2" type="ORF">DespoDRAFT_02999</name>
</gene>
<evidence type="ECO:0000256" key="1">
    <source>
        <dbReference type="SAM" id="Coils"/>
    </source>
</evidence>
<dbReference type="InterPro" id="IPR035205">
    <property type="entry name" value="DUF5320"/>
</dbReference>
<accession>I5B5P8</accession>
<dbReference type="AlphaFoldDB" id="I5B5P8"/>
<dbReference type="eggNOG" id="ENOG50316VI">
    <property type="taxonomic scope" value="Bacteria"/>
</dbReference>
<proteinExistence type="predicted"/>
<dbReference type="STRING" id="879212.DespoDRAFT_02999"/>
<reference evidence="2 3" key="1">
    <citation type="submission" date="2011-09" db="EMBL/GenBank/DDBJ databases">
        <authorList>
            <consortium name="US DOE Joint Genome Institute (JGI-PGF)"/>
            <person name="Lucas S."/>
            <person name="Han J."/>
            <person name="Lapidus A."/>
            <person name="Cheng J.-F."/>
            <person name="Goodwin L."/>
            <person name="Pitluck S."/>
            <person name="Peters L."/>
            <person name="Land M.L."/>
            <person name="Hauser L."/>
            <person name="Orellana R."/>
            <person name="Lovley D."/>
            <person name="Woyke T.J."/>
        </authorList>
    </citation>
    <scope>NUCLEOTIDE SEQUENCE [LARGE SCALE GENOMIC DNA]</scope>
    <source>
        <strain evidence="2 3">2ac9</strain>
    </source>
</reference>
<evidence type="ECO:0008006" key="4">
    <source>
        <dbReference type="Google" id="ProtNLM"/>
    </source>
</evidence>
<sequence>MPGFNQRGPQGLGPMTGRGLGICGNRNMAGVGYGAGYGAGYGGRGCGRGFGGGGRGMGRGFGFAGVPVPGPSNEVALQERARMLEEELNAIKAQLNTTSENE</sequence>
<keyword evidence="3" id="KW-1185">Reference proteome</keyword>
<dbReference type="Pfam" id="PF17253">
    <property type="entry name" value="DUF5320"/>
    <property type="match status" value="1"/>
</dbReference>
<evidence type="ECO:0000313" key="3">
    <source>
        <dbReference type="Proteomes" id="UP000005778"/>
    </source>
</evidence>
<reference evidence="2 3" key="2">
    <citation type="submission" date="2012-02" db="EMBL/GenBank/DDBJ databases">
        <title>Improved High-Quality Draft sequence of Desulfobacter postgatei 2ac9.</title>
        <authorList>
            <consortium name="US DOE Joint Genome Institute"/>
            <person name="Lucas S."/>
            <person name="Han J."/>
            <person name="Lapidus A."/>
            <person name="Cheng J.-F."/>
            <person name="Goodwin L."/>
            <person name="Pitluck S."/>
            <person name="Peters L."/>
            <person name="Ovchinnikova G."/>
            <person name="Held B."/>
            <person name="Detter J.C."/>
            <person name="Han C."/>
            <person name="Tapia R."/>
            <person name="Land M."/>
            <person name="Hauser L."/>
            <person name="Kyrpides N."/>
            <person name="Ivanova N."/>
            <person name="Pagani I."/>
            <person name="Orellana R."/>
            <person name="Lovley D."/>
            <person name="Woyke T."/>
        </authorList>
    </citation>
    <scope>NUCLEOTIDE SEQUENCE [LARGE SCALE GENOMIC DNA]</scope>
    <source>
        <strain evidence="2 3">2ac9</strain>
    </source>
</reference>
<dbReference type="EMBL" id="CM001488">
    <property type="protein sequence ID" value="EIM64811.1"/>
    <property type="molecule type" value="Genomic_DNA"/>
</dbReference>
<dbReference type="RefSeq" id="WP_004074450.1">
    <property type="nucleotide sequence ID" value="NZ_CM001488.1"/>
</dbReference>
<keyword evidence="1" id="KW-0175">Coiled coil</keyword>